<dbReference type="SUPFAM" id="SSF57829">
    <property type="entry name" value="Zn-binding ribosomal proteins"/>
    <property type="match status" value="1"/>
</dbReference>
<dbReference type="GO" id="GO:0003735">
    <property type="term" value="F:structural constituent of ribosome"/>
    <property type="evidence" value="ECO:0007669"/>
    <property type="project" value="InterPro"/>
</dbReference>
<protein>
    <submittedName>
        <fullName evidence="7">40S ribosomal protein S27-like protein</fullName>
    </submittedName>
</protein>
<gene>
    <name evidence="7" type="ORF">B4U80_10737</name>
</gene>
<evidence type="ECO:0000256" key="2">
    <source>
        <dbReference type="ARBA" id="ARBA00010919"/>
    </source>
</evidence>
<evidence type="ECO:0000313" key="8">
    <source>
        <dbReference type="Proteomes" id="UP000288716"/>
    </source>
</evidence>
<reference evidence="7 8" key="1">
    <citation type="journal article" date="2018" name="Gigascience">
        <title>Genomes of trombidid mites reveal novel predicted allergens and laterally-transferred genes associated with secondary metabolism.</title>
        <authorList>
            <person name="Dong X."/>
            <person name="Chaisiri K."/>
            <person name="Xia D."/>
            <person name="Armstrong S.D."/>
            <person name="Fang Y."/>
            <person name="Donnelly M.J."/>
            <person name="Kadowaki T."/>
            <person name="McGarry J.W."/>
            <person name="Darby A.C."/>
            <person name="Makepeace B.L."/>
        </authorList>
    </citation>
    <scope>NUCLEOTIDE SEQUENCE [LARGE SCALE GENOMIC DNA]</scope>
    <source>
        <strain evidence="7">UoL-UT</strain>
    </source>
</reference>
<keyword evidence="8" id="KW-1185">Reference proteome</keyword>
<evidence type="ECO:0000256" key="6">
    <source>
        <dbReference type="SAM" id="Phobius"/>
    </source>
</evidence>
<comment type="similarity">
    <text evidence="2">Belongs to the eukaryotic ribosomal protein eS27 family.</text>
</comment>
<dbReference type="GO" id="GO:0005840">
    <property type="term" value="C:ribosome"/>
    <property type="evidence" value="ECO:0007669"/>
    <property type="project" value="UniProtKB-KW"/>
</dbReference>
<dbReference type="GO" id="GO:0006412">
    <property type="term" value="P:translation"/>
    <property type="evidence" value="ECO:0007669"/>
    <property type="project" value="InterPro"/>
</dbReference>
<dbReference type="VEuPathDB" id="VectorBase:LDEU014460"/>
<dbReference type="STRING" id="299467.A0A443QC11"/>
<sequence length="55" mass="5873">MDMKSPGWAAIISVIGHVQMGALCIVCFTVLCQPSGGKAKLPERHSFREATLKAS</sequence>
<dbReference type="PANTHER" id="PTHR11594">
    <property type="entry name" value="40S RIBOSOMAL PROTEIN S27"/>
    <property type="match status" value="1"/>
</dbReference>
<evidence type="ECO:0000313" key="7">
    <source>
        <dbReference type="EMBL" id="RWS00556.1"/>
    </source>
</evidence>
<accession>A0A443QC11</accession>
<keyword evidence="4 7" id="KW-0689">Ribosomal protein</keyword>
<evidence type="ECO:0000256" key="1">
    <source>
        <dbReference type="ARBA" id="ARBA00001947"/>
    </source>
</evidence>
<comment type="cofactor">
    <cofactor evidence="1">
        <name>Zn(2+)</name>
        <dbReference type="ChEBI" id="CHEBI:29105"/>
    </cofactor>
</comment>
<dbReference type="AlphaFoldDB" id="A0A443QC11"/>
<proteinExistence type="inferred from homology"/>
<dbReference type="Pfam" id="PF01667">
    <property type="entry name" value="Ribosomal_S27e"/>
    <property type="match status" value="1"/>
</dbReference>
<dbReference type="InterPro" id="IPR023407">
    <property type="entry name" value="Ribosomal_eS27_Zn-bd_dom_sf"/>
</dbReference>
<keyword evidence="6" id="KW-1133">Transmembrane helix</keyword>
<evidence type="ECO:0000256" key="5">
    <source>
        <dbReference type="ARBA" id="ARBA00023274"/>
    </source>
</evidence>
<keyword evidence="3" id="KW-0862">Zinc</keyword>
<keyword evidence="5" id="KW-0687">Ribonucleoprotein</keyword>
<keyword evidence="6" id="KW-0812">Transmembrane</keyword>
<evidence type="ECO:0000256" key="3">
    <source>
        <dbReference type="ARBA" id="ARBA00022833"/>
    </source>
</evidence>
<keyword evidence="6" id="KW-0472">Membrane</keyword>
<dbReference type="Gene3D" id="2.20.25.100">
    <property type="entry name" value="Zn-binding ribosomal proteins"/>
    <property type="match status" value="1"/>
</dbReference>
<dbReference type="GO" id="GO:1990904">
    <property type="term" value="C:ribonucleoprotein complex"/>
    <property type="evidence" value="ECO:0007669"/>
    <property type="project" value="UniProtKB-KW"/>
</dbReference>
<dbReference type="Proteomes" id="UP000288716">
    <property type="component" value="Unassembled WGS sequence"/>
</dbReference>
<dbReference type="EMBL" id="NCKV01059598">
    <property type="protein sequence ID" value="RWS00556.1"/>
    <property type="molecule type" value="Genomic_DNA"/>
</dbReference>
<evidence type="ECO:0000256" key="4">
    <source>
        <dbReference type="ARBA" id="ARBA00022980"/>
    </source>
</evidence>
<dbReference type="InterPro" id="IPR011332">
    <property type="entry name" value="Ribosomal_zn-bd"/>
</dbReference>
<name>A0A443QC11_9ACAR</name>
<comment type="caution">
    <text evidence="7">The sequence shown here is derived from an EMBL/GenBank/DDBJ whole genome shotgun (WGS) entry which is preliminary data.</text>
</comment>
<dbReference type="InterPro" id="IPR000592">
    <property type="entry name" value="Ribosomal_eS27"/>
</dbReference>
<dbReference type="OrthoDB" id="5567124at2759"/>
<feature type="transmembrane region" description="Helical" evidence="6">
    <location>
        <begin position="6"/>
        <end position="31"/>
    </location>
</feature>
<organism evidence="7 8">
    <name type="scientific">Leptotrombidium deliense</name>
    <dbReference type="NCBI Taxonomy" id="299467"/>
    <lineage>
        <taxon>Eukaryota</taxon>
        <taxon>Metazoa</taxon>
        <taxon>Ecdysozoa</taxon>
        <taxon>Arthropoda</taxon>
        <taxon>Chelicerata</taxon>
        <taxon>Arachnida</taxon>
        <taxon>Acari</taxon>
        <taxon>Acariformes</taxon>
        <taxon>Trombidiformes</taxon>
        <taxon>Prostigmata</taxon>
        <taxon>Anystina</taxon>
        <taxon>Parasitengona</taxon>
        <taxon>Trombiculoidea</taxon>
        <taxon>Trombiculidae</taxon>
        <taxon>Leptotrombidium</taxon>
    </lineage>
</organism>